<dbReference type="InterPro" id="IPR009072">
    <property type="entry name" value="Histone-fold"/>
</dbReference>
<protein>
    <submittedName>
        <fullName evidence="9">LOW QUALITY PROTEIN: transcription initiation factor TFIID subunit 4B-like</fullName>
    </submittedName>
</protein>
<dbReference type="InParanoid" id="A0A6P8W763"/>
<dbReference type="GO" id="GO:0005669">
    <property type="term" value="C:transcription factor TFIID complex"/>
    <property type="evidence" value="ECO:0007669"/>
    <property type="project" value="InterPro"/>
</dbReference>
<dbReference type="SUPFAM" id="SSF158553">
    <property type="entry name" value="TAFH domain-like"/>
    <property type="match status" value="1"/>
</dbReference>
<dbReference type="Pfam" id="PF05236">
    <property type="entry name" value="TAF4"/>
    <property type="match status" value="1"/>
</dbReference>
<dbReference type="InterPro" id="IPR045144">
    <property type="entry name" value="TAF4"/>
</dbReference>
<dbReference type="GO" id="GO:0003677">
    <property type="term" value="F:DNA binding"/>
    <property type="evidence" value="ECO:0007669"/>
    <property type="project" value="TreeGrafter"/>
</dbReference>
<dbReference type="AlphaFoldDB" id="A0A6P8W763"/>
<dbReference type="Proteomes" id="UP000515161">
    <property type="component" value="Unplaced"/>
</dbReference>
<evidence type="ECO:0000313" key="8">
    <source>
        <dbReference type="Proteomes" id="UP000515161"/>
    </source>
</evidence>
<evidence type="ECO:0000256" key="3">
    <source>
        <dbReference type="ARBA" id="ARBA00023015"/>
    </source>
</evidence>
<keyword evidence="8" id="KW-1185">Reference proteome</keyword>
<keyword evidence="5" id="KW-0539">Nucleus</keyword>
<name>A0A6P8W763_GYMAC</name>
<dbReference type="KEGG" id="gacu:117560618"/>
<evidence type="ECO:0000256" key="2">
    <source>
        <dbReference type="ARBA" id="ARBA00006178"/>
    </source>
</evidence>
<dbReference type="CDD" id="cd08045">
    <property type="entry name" value="HFD_TAF4"/>
    <property type="match status" value="1"/>
</dbReference>
<feature type="domain" description="TAFH" evidence="7">
    <location>
        <begin position="313"/>
        <end position="410"/>
    </location>
</feature>
<comment type="similarity">
    <text evidence="2">Belongs to the TAF4 family.</text>
</comment>
<keyword evidence="3" id="KW-0805">Transcription regulation</keyword>
<gene>
    <name evidence="9" type="primary">LOC117560618</name>
</gene>
<dbReference type="PROSITE" id="PS51119">
    <property type="entry name" value="TAFH"/>
    <property type="match status" value="1"/>
</dbReference>
<organism evidence="8 9">
    <name type="scientific">Gymnodraco acuticeps</name>
    <name type="common">Antarctic dragonfish</name>
    <dbReference type="NCBI Taxonomy" id="8218"/>
    <lineage>
        <taxon>Eukaryota</taxon>
        <taxon>Metazoa</taxon>
        <taxon>Chordata</taxon>
        <taxon>Craniata</taxon>
        <taxon>Vertebrata</taxon>
        <taxon>Euteleostomi</taxon>
        <taxon>Actinopterygii</taxon>
        <taxon>Neopterygii</taxon>
        <taxon>Teleostei</taxon>
        <taxon>Neoteleostei</taxon>
        <taxon>Acanthomorphata</taxon>
        <taxon>Eupercaria</taxon>
        <taxon>Perciformes</taxon>
        <taxon>Notothenioidei</taxon>
        <taxon>Bathydraconidae</taxon>
        <taxon>Gymnodraco</taxon>
    </lineage>
</organism>
<dbReference type="Pfam" id="PF07531">
    <property type="entry name" value="TAFH"/>
    <property type="match status" value="1"/>
</dbReference>
<dbReference type="InterPro" id="IPR003894">
    <property type="entry name" value="TAFH_NHR1"/>
</dbReference>
<dbReference type="GO" id="GO:0046982">
    <property type="term" value="F:protein heterodimerization activity"/>
    <property type="evidence" value="ECO:0007669"/>
    <property type="project" value="InterPro"/>
</dbReference>
<evidence type="ECO:0000259" key="7">
    <source>
        <dbReference type="PROSITE" id="PS51119"/>
    </source>
</evidence>
<reference evidence="9" key="1">
    <citation type="submission" date="2025-08" db="UniProtKB">
        <authorList>
            <consortium name="RefSeq"/>
        </authorList>
    </citation>
    <scope>IDENTIFICATION</scope>
</reference>
<dbReference type="Gene3D" id="1.20.120.1110">
    <property type="entry name" value="TAFH/NHR1 domain"/>
    <property type="match status" value="1"/>
</dbReference>
<dbReference type="PANTHER" id="PTHR15138:SF22">
    <property type="entry name" value="TAFH DOMAIN-CONTAINING PROTEIN"/>
    <property type="match status" value="1"/>
</dbReference>
<sequence>MVSHSFLCSPNAALVPGEFSHPAHLTPLQKHIQQVHIPETIMSTNKVGCGPPKLESCWASGDGDHSVQVKIVQVPTTCKSSTVIAPPKIITASQVHQTTSSTVLTARHTSSPSVMVVSKVTTSGGVSAKIQPQVTKAALSQVASMTQATTQGRTLVITVPRATGPQPVSVAPRMPHTTSTQLPANFQIPPGMMLIRSESGQLMLVSQQALAQAQQAPRGVGGQAPKILVPQVSAAAGNKSNEKVTVIRLTTPPSFQPAPVQKTAMVKVMGVAPKPAVVQPLSAVSERGGQLRIQTVVTETKKDPAGAISQATLESVKKCKNFLVTLIKLASSDSRSPNMANNVRGLVRSLLEGKLEAEEFTEQLYRELKSTPQSCLVPFLKKSLPAVRRLTADPQLFIQQASTPVRSDNNNTNNNNNNTLLTTMKQNSTVTGHSLSTSLKVTQQPRAVTLTSGLVTFAQPRIDMSKISKPSPRNFTGTFTLKQPVIQDRPTKFAFKDSSGSYKEDDDINDVASMAGVNLREENARILVSVVGSVVQSCQDQPFLSPPPLLSRILRTGQGLGLTEVGPEVGALVSHATLEFLRGLLEKLTVMADHRKAALKEDCWHSKVSDVRSQLRFLEEVESLKKKRKNDEERERLLRLARSRSHTEDPQLLLLKQRAKEMQQMEQAQVQQREANLTALAAIGPRRKRPLELTEGQVPVLPRQCAQRVSRVMLRDLLLCMEQDRFLRHSLTLYKAML</sequence>
<dbReference type="SUPFAM" id="SSF47113">
    <property type="entry name" value="Histone-fold"/>
    <property type="match status" value="1"/>
</dbReference>
<dbReference type="PANTHER" id="PTHR15138">
    <property type="entry name" value="TRANSCRIPTION INITIATION FACTOR TFIID SUBUNIT 4"/>
    <property type="match status" value="1"/>
</dbReference>
<dbReference type="SMART" id="SM00549">
    <property type="entry name" value="TAFH"/>
    <property type="match status" value="1"/>
</dbReference>
<dbReference type="InterPro" id="IPR037249">
    <property type="entry name" value="TAFH/NHR1_dom_sf"/>
</dbReference>
<dbReference type="GO" id="GO:0006367">
    <property type="term" value="P:transcription initiation at RNA polymerase II promoter"/>
    <property type="evidence" value="ECO:0007669"/>
    <property type="project" value="TreeGrafter"/>
</dbReference>
<evidence type="ECO:0000313" key="9">
    <source>
        <dbReference type="RefSeq" id="XP_034093440.1"/>
    </source>
</evidence>
<dbReference type="Gene3D" id="1.10.20.10">
    <property type="entry name" value="Histone, subunit A"/>
    <property type="match status" value="1"/>
</dbReference>
<evidence type="ECO:0000256" key="4">
    <source>
        <dbReference type="ARBA" id="ARBA00023163"/>
    </source>
</evidence>
<dbReference type="InterPro" id="IPR007900">
    <property type="entry name" value="TAF4_C"/>
</dbReference>
<dbReference type="OrthoDB" id="21060at2759"/>
<comment type="subcellular location">
    <subcellularLocation>
        <location evidence="1">Nucleus</location>
    </subcellularLocation>
</comment>
<evidence type="ECO:0000256" key="5">
    <source>
        <dbReference type="ARBA" id="ARBA00023242"/>
    </source>
</evidence>
<accession>A0A6P8W763</accession>
<dbReference type="GeneID" id="117560618"/>
<dbReference type="RefSeq" id="XP_034093440.1">
    <property type="nucleotide sequence ID" value="XM_034237549.1"/>
</dbReference>
<evidence type="ECO:0000256" key="6">
    <source>
        <dbReference type="SAM" id="MobiDB-lite"/>
    </source>
</evidence>
<proteinExistence type="inferred from homology"/>
<feature type="region of interest" description="Disordered" evidence="6">
    <location>
        <begin position="166"/>
        <end position="185"/>
    </location>
</feature>
<keyword evidence="4" id="KW-0804">Transcription</keyword>
<dbReference type="GO" id="GO:0016251">
    <property type="term" value="F:RNA polymerase II general transcription initiation factor activity"/>
    <property type="evidence" value="ECO:0007669"/>
    <property type="project" value="TreeGrafter"/>
</dbReference>
<dbReference type="GO" id="GO:0006355">
    <property type="term" value="P:regulation of DNA-templated transcription"/>
    <property type="evidence" value="ECO:0007669"/>
    <property type="project" value="UniProtKB-ARBA"/>
</dbReference>
<evidence type="ECO:0000256" key="1">
    <source>
        <dbReference type="ARBA" id="ARBA00004123"/>
    </source>
</evidence>